<feature type="domain" description="DUF6570" evidence="1">
    <location>
        <begin position="2"/>
        <end position="88"/>
    </location>
</feature>
<dbReference type="EMBL" id="MCGO01000066">
    <property type="protein sequence ID" value="ORY33831.1"/>
    <property type="molecule type" value="Genomic_DNA"/>
</dbReference>
<evidence type="ECO:0000313" key="2">
    <source>
        <dbReference type="EMBL" id="ORY33831.1"/>
    </source>
</evidence>
<organism evidence="2 3">
    <name type="scientific">Rhizoclosmatium globosum</name>
    <dbReference type="NCBI Taxonomy" id="329046"/>
    <lineage>
        <taxon>Eukaryota</taxon>
        <taxon>Fungi</taxon>
        <taxon>Fungi incertae sedis</taxon>
        <taxon>Chytridiomycota</taxon>
        <taxon>Chytridiomycota incertae sedis</taxon>
        <taxon>Chytridiomycetes</taxon>
        <taxon>Chytridiales</taxon>
        <taxon>Chytriomycetaceae</taxon>
        <taxon>Rhizoclosmatium</taxon>
    </lineage>
</organism>
<gene>
    <name evidence="2" type="ORF">BCR33DRAFT_665172</name>
</gene>
<dbReference type="AlphaFoldDB" id="A0A1Y2BG84"/>
<dbReference type="OrthoDB" id="3221862at2759"/>
<proteinExistence type="predicted"/>
<dbReference type="Proteomes" id="UP000193642">
    <property type="component" value="Unassembled WGS sequence"/>
</dbReference>
<dbReference type="InterPro" id="IPR046700">
    <property type="entry name" value="DUF6570"/>
</dbReference>
<reference evidence="2 3" key="1">
    <citation type="submission" date="2016-07" db="EMBL/GenBank/DDBJ databases">
        <title>Pervasive Adenine N6-methylation of Active Genes in Fungi.</title>
        <authorList>
            <consortium name="DOE Joint Genome Institute"/>
            <person name="Mondo S.J."/>
            <person name="Dannebaum R.O."/>
            <person name="Kuo R.C."/>
            <person name="Labutti K."/>
            <person name="Haridas S."/>
            <person name="Kuo A."/>
            <person name="Salamov A."/>
            <person name="Ahrendt S.R."/>
            <person name="Lipzen A."/>
            <person name="Sullivan W."/>
            <person name="Andreopoulos W.B."/>
            <person name="Clum A."/>
            <person name="Lindquist E."/>
            <person name="Daum C."/>
            <person name="Ramamoorthy G.K."/>
            <person name="Gryganskyi A."/>
            <person name="Culley D."/>
            <person name="Magnuson J.K."/>
            <person name="James T.Y."/>
            <person name="O'Malley M.A."/>
            <person name="Stajich J.E."/>
            <person name="Spatafora J.W."/>
            <person name="Visel A."/>
            <person name="Grigoriev I.V."/>
        </authorList>
    </citation>
    <scope>NUCLEOTIDE SEQUENCE [LARGE SCALE GENOMIC DNA]</scope>
    <source>
        <strain evidence="2 3">JEL800</strain>
    </source>
</reference>
<evidence type="ECO:0000259" key="1">
    <source>
        <dbReference type="Pfam" id="PF20209"/>
    </source>
</evidence>
<protein>
    <recommendedName>
        <fullName evidence="1">DUF6570 domain-containing protein</fullName>
    </recommendedName>
</protein>
<dbReference type="STRING" id="329046.A0A1Y2BG84"/>
<sequence>LSGNAAVFPTPLQGIADIVLPIPISELSKILVVTFSGPLKPSDSETSTMLAQASFLYVRGSYILEALQWLIKYNRHYQNIQISSSNLAGYSQCNGQYPLPIFFQQSATMPQGAEPSVHQTENHPVEEATTEDSVSFAISGIGEEEFDLLSQQQKKFMALQHVKMGGDVLEIGRDDAFVSMFDNPTAWEKLFVHLHPFGYGMLTILINFSKTTIRRTTFCHNKYIS</sequence>
<accession>A0A1Y2BG84</accession>
<dbReference type="Pfam" id="PF20209">
    <property type="entry name" value="DUF6570"/>
    <property type="match status" value="1"/>
</dbReference>
<evidence type="ECO:0000313" key="3">
    <source>
        <dbReference type="Proteomes" id="UP000193642"/>
    </source>
</evidence>
<comment type="caution">
    <text evidence="2">The sequence shown here is derived from an EMBL/GenBank/DDBJ whole genome shotgun (WGS) entry which is preliminary data.</text>
</comment>
<feature type="non-terminal residue" evidence="2">
    <location>
        <position position="1"/>
    </location>
</feature>
<name>A0A1Y2BG84_9FUNG</name>
<keyword evidence="3" id="KW-1185">Reference proteome</keyword>